<evidence type="ECO:0000256" key="2">
    <source>
        <dbReference type="ARBA" id="ARBA00022737"/>
    </source>
</evidence>
<gene>
    <name evidence="9" type="ORF">MSPICULIGERA_LOCUS1812</name>
</gene>
<feature type="domain" description="BHLH" evidence="8">
    <location>
        <begin position="15"/>
        <end position="69"/>
    </location>
</feature>
<feature type="region of interest" description="Disordered" evidence="6">
    <location>
        <begin position="518"/>
        <end position="570"/>
    </location>
</feature>
<evidence type="ECO:0000259" key="7">
    <source>
        <dbReference type="PROSITE" id="PS50112"/>
    </source>
</evidence>
<evidence type="ECO:0000256" key="3">
    <source>
        <dbReference type="ARBA" id="ARBA00023015"/>
    </source>
</evidence>
<dbReference type="Pfam" id="PF14598">
    <property type="entry name" value="PAS_11"/>
    <property type="match status" value="1"/>
</dbReference>
<dbReference type="GO" id="GO:0071456">
    <property type="term" value="P:cellular response to hypoxia"/>
    <property type="evidence" value="ECO:0007669"/>
    <property type="project" value="TreeGrafter"/>
</dbReference>
<feature type="region of interest" description="Disordered" evidence="6">
    <location>
        <begin position="210"/>
        <end position="238"/>
    </location>
</feature>
<name>A0AA36C734_9BILA</name>
<keyword evidence="5" id="KW-0539">Nucleus</keyword>
<dbReference type="InterPro" id="IPR000014">
    <property type="entry name" value="PAS"/>
</dbReference>
<feature type="region of interest" description="Disordered" evidence="6">
    <location>
        <begin position="659"/>
        <end position="720"/>
    </location>
</feature>
<evidence type="ECO:0000256" key="1">
    <source>
        <dbReference type="ARBA" id="ARBA00004123"/>
    </source>
</evidence>
<dbReference type="SUPFAM" id="SSF55785">
    <property type="entry name" value="PYP-like sensor domain (PAS domain)"/>
    <property type="match status" value="2"/>
</dbReference>
<evidence type="ECO:0000256" key="5">
    <source>
        <dbReference type="ARBA" id="ARBA00023242"/>
    </source>
</evidence>
<comment type="subcellular location">
    <subcellularLocation>
        <location evidence="1">Nucleus</location>
    </subcellularLocation>
</comment>
<dbReference type="PROSITE" id="PS50112">
    <property type="entry name" value="PAS"/>
    <property type="match status" value="1"/>
</dbReference>
<dbReference type="GO" id="GO:0000981">
    <property type="term" value="F:DNA-binding transcription factor activity, RNA polymerase II-specific"/>
    <property type="evidence" value="ECO:0007669"/>
    <property type="project" value="TreeGrafter"/>
</dbReference>
<dbReference type="Gene3D" id="3.30.450.20">
    <property type="entry name" value="PAS domain"/>
    <property type="match status" value="2"/>
</dbReference>
<dbReference type="AlphaFoldDB" id="A0AA36C734"/>
<protein>
    <submittedName>
        <fullName evidence="9">Uncharacterized protein</fullName>
    </submittedName>
</protein>
<feature type="compositionally biased region" description="Polar residues" evidence="6">
    <location>
        <begin position="518"/>
        <end position="534"/>
    </location>
</feature>
<keyword evidence="3" id="KW-0805">Transcription regulation</keyword>
<feature type="region of interest" description="Disordered" evidence="6">
    <location>
        <begin position="431"/>
        <end position="492"/>
    </location>
</feature>
<dbReference type="GO" id="GO:0010557">
    <property type="term" value="P:positive regulation of macromolecule biosynthetic process"/>
    <property type="evidence" value="ECO:0007669"/>
    <property type="project" value="UniProtKB-ARBA"/>
</dbReference>
<feature type="domain" description="PAS" evidence="7">
    <location>
        <begin position="94"/>
        <end position="139"/>
    </location>
</feature>
<accession>A0AA36C734</accession>
<dbReference type="GO" id="GO:0046983">
    <property type="term" value="F:protein dimerization activity"/>
    <property type="evidence" value="ECO:0007669"/>
    <property type="project" value="InterPro"/>
</dbReference>
<dbReference type="Pfam" id="PF23171">
    <property type="entry name" value="bHLH_HIF1A"/>
    <property type="match status" value="1"/>
</dbReference>
<dbReference type="GO" id="GO:0005634">
    <property type="term" value="C:nucleus"/>
    <property type="evidence" value="ECO:0007669"/>
    <property type="project" value="UniProtKB-SubCell"/>
</dbReference>
<dbReference type="EMBL" id="CATQJA010000549">
    <property type="protein sequence ID" value="CAJ0561371.1"/>
    <property type="molecule type" value="Genomic_DNA"/>
</dbReference>
<evidence type="ECO:0000313" key="9">
    <source>
        <dbReference type="EMBL" id="CAJ0561371.1"/>
    </source>
</evidence>
<proteinExistence type="predicted"/>
<dbReference type="Proteomes" id="UP001177023">
    <property type="component" value="Unassembled WGS sequence"/>
</dbReference>
<feature type="compositionally biased region" description="Basic and acidic residues" evidence="6">
    <location>
        <begin position="480"/>
        <end position="492"/>
    </location>
</feature>
<dbReference type="GO" id="GO:0000977">
    <property type="term" value="F:RNA polymerase II transcription regulatory region sequence-specific DNA binding"/>
    <property type="evidence" value="ECO:0007669"/>
    <property type="project" value="TreeGrafter"/>
</dbReference>
<dbReference type="PROSITE" id="PS50888">
    <property type="entry name" value="BHLH"/>
    <property type="match status" value="1"/>
</dbReference>
<comment type="caution">
    <text evidence="9">The sequence shown here is derived from an EMBL/GenBank/DDBJ whole genome shotgun (WGS) entry which is preliminary data.</text>
</comment>
<dbReference type="PANTHER" id="PTHR23043">
    <property type="entry name" value="HYPOXIA-INDUCIBLE FACTOR 1 ALPHA"/>
    <property type="match status" value="1"/>
</dbReference>
<evidence type="ECO:0000256" key="6">
    <source>
        <dbReference type="SAM" id="MobiDB-lite"/>
    </source>
</evidence>
<sequence length="745" mass="82014">MYEENEDCRKRNIEKRRETSRFAARDRRGKEADIFQDLKDEVPIVHDATVTHVDRIALLRVAATFCRLRKCGTEVLRTALGKEPSDGPWNEETLLECLDGFLLLVDSDGTILYTSESVILYLGLTQTDLTGRNMRDFMQSVDFDEFARVSAEMAGLEDRAVGEQIVLRMKTVISPRGRNLNLKGALYKPVSFLVRVMHSDGNAISILQGSTTPAGQGSPSATANALTKNGEPQNGTFMTRHTSDMRISYVSDTFNFILKNDSRSLMGASFYELVHPSDAHIVHKSMRELFTKGHVRTPFYRLVAANNNLAWVMTDATTINHTTRGQKGQYVICLHHVLGVQGQDESLVISTDSQPAGIPVLKAIKTELDEDCVVKELTHRQPAVIECIDFTPLLPIPEQSVKSPGVSKPLPSPDSEKTPYDDVLQWLFRDRPSSPAPPYREGHENGAPIPVGNCQMAPAATVPNRRKHPRSGDDFAEPQSRPRTESFGRADRRGDIINNCGVVPFSPLADGFSSQCALRSPTSAPSPINSQTTEGCHGGAGPSRDMATTHGPRSLPAIPSNDVEPLPSREQRRSLLPIMPIAGDERINGRAENTTATPLNTYIPSQLLINKALEDLDFPFEDLHSVAPFVPQEELQPISDSVATDFQTLFPDLPDWTSQNTAIESAGRPGSAQPPLIGSAPIDDPLRAKRSGAYYEAPPLPPISTEHTPDDPSQLRTASPKWFPVYAADDSALYSGRMELNERLL</sequence>
<dbReference type="Pfam" id="PF00989">
    <property type="entry name" value="PAS"/>
    <property type="match status" value="1"/>
</dbReference>
<dbReference type="SMART" id="SM00091">
    <property type="entry name" value="PAS"/>
    <property type="match status" value="2"/>
</dbReference>
<evidence type="ECO:0000259" key="8">
    <source>
        <dbReference type="PROSITE" id="PS50888"/>
    </source>
</evidence>
<feature type="non-terminal residue" evidence="9">
    <location>
        <position position="745"/>
    </location>
</feature>
<keyword evidence="4" id="KW-0804">Transcription</keyword>
<dbReference type="CDD" id="cd00130">
    <property type="entry name" value="PAS"/>
    <property type="match status" value="2"/>
</dbReference>
<reference evidence="9" key="1">
    <citation type="submission" date="2023-06" db="EMBL/GenBank/DDBJ databases">
        <authorList>
            <person name="Delattre M."/>
        </authorList>
    </citation>
    <scope>NUCLEOTIDE SEQUENCE</scope>
    <source>
        <strain evidence="9">AF72</strain>
    </source>
</reference>
<evidence type="ECO:0000256" key="4">
    <source>
        <dbReference type="ARBA" id="ARBA00023163"/>
    </source>
</evidence>
<evidence type="ECO:0000313" key="10">
    <source>
        <dbReference type="Proteomes" id="UP001177023"/>
    </source>
</evidence>
<feature type="region of interest" description="Disordered" evidence="6">
    <location>
        <begin position="398"/>
        <end position="419"/>
    </location>
</feature>
<dbReference type="PANTHER" id="PTHR23043:SF17">
    <property type="entry name" value="PROTEIN SIMILAR"/>
    <property type="match status" value="1"/>
</dbReference>
<dbReference type="InterPro" id="IPR013767">
    <property type="entry name" value="PAS_fold"/>
</dbReference>
<keyword evidence="2" id="KW-0677">Repeat</keyword>
<dbReference type="NCBIfam" id="TIGR00229">
    <property type="entry name" value="sensory_box"/>
    <property type="match status" value="1"/>
</dbReference>
<organism evidence="9 10">
    <name type="scientific">Mesorhabditis spiculigera</name>
    <dbReference type="NCBI Taxonomy" id="96644"/>
    <lineage>
        <taxon>Eukaryota</taxon>
        <taxon>Metazoa</taxon>
        <taxon>Ecdysozoa</taxon>
        <taxon>Nematoda</taxon>
        <taxon>Chromadorea</taxon>
        <taxon>Rhabditida</taxon>
        <taxon>Rhabditina</taxon>
        <taxon>Rhabditomorpha</taxon>
        <taxon>Rhabditoidea</taxon>
        <taxon>Rhabditidae</taxon>
        <taxon>Mesorhabditinae</taxon>
        <taxon>Mesorhabditis</taxon>
    </lineage>
</organism>
<keyword evidence="10" id="KW-1185">Reference proteome</keyword>
<dbReference type="InterPro" id="IPR035965">
    <property type="entry name" value="PAS-like_dom_sf"/>
</dbReference>
<dbReference type="InterPro" id="IPR011598">
    <property type="entry name" value="bHLH_dom"/>
</dbReference>